<gene>
    <name evidence="2" type="ORF">HanXRQr2_Chr13g0585261</name>
</gene>
<proteinExistence type="predicted"/>
<protein>
    <submittedName>
        <fullName evidence="2">Uncharacterized protein</fullName>
    </submittedName>
</protein>
<keyword evidence="3" id="KW-1185">Reference proteome</keyword>
<dbReference type="Gramene" id="mRNA:HanXRQr2_Chr13g0585261">
    <property type="protein sequence ID" value="mRNA:HanXRQr2_Chr13g0585261"/>
    <property type="gene ID" value="HanXRQr2_Chr13g0585261"/>
</dbReference>
<sequence>MLLMSKAFWKSYKHTTLLKAWQAAKLAEIQTELRQIALAPVGSGNNNTGHQTVNIQEKH</sequence>
<dbReference type="Proteomes" id="UP000215914">
    <property type="component" value="Unassembled WGS sequence"/>
</dbReference>
<dbReference type="EMBL" id="MNCJ02000328">
    <property type="protein sequence ID" value="KAF5773133.1"/>
    <property type="molecule type" value="Genomic_DNA"/>
</dbReference>
<organism evidence="2 3">
    <name type="scientific">Helianthus annuus</name>
    <name type="common">Common sunflower</name>
    <dbReference type="NCBI Taxonomy" id="4232"/>
    <lineage>
        <taxon>Eukaryota</taxon>
        <taxon>Viridiplantae</taxon>
        <taxon>Streptophyta</taxon>
        <taxon>Embryophyta</taxon>
        <taxon>Tracheophyta</taxon>
        <taxon>Spermatophyta</taxon>
        <taxon>Magnoliopsida</taxon>
        <taxon>eudicotyledons</taxon>
        <taxon>Gunneridae</taxon>
        <taxon>Pentapetalae</taxon>
        <taxon>asterids</taxon>
        <taxon>campanulids</taxon>
        <taxon>Asterales</taxon>
        <taxon>Asteraceae</taxon>
        <taxon>Asteroideae</taxon>
        <taxon>Heliantheae alliance</taxon>
        <taxon>Heliantheae</taxon>
        <taxon>Helianthus</taxon>
    </lineage>
</organism>
<evidence type="ECO:0000313" key="2">
    <source>
        <dbReference type="EMBL" id="KAF5773133.1"/>
    </source>
</evidence>
<evidence type="ECO:0000313" key="3">
    <source>
        <dbReference type="Proteomes" id="UP000215914"/>
    </source>
</evidence>
<evidence type="ECO:0000256" key="1">
    <source>
        <dbReference type="SAM" id="MobiDB-lite"/>
    </source>
</evidence>
<dbReference type="AlphaFoldDB" id="A0A9K3EH32"/>
<accession>A0A9K3EH32</accession>
<feature type="compositionally biased region" description="Polar residues" evidence="1">
    <location>
        <begin position="43"/>
        <end position="59"/>
    </location>
</feature>
<reference evidence="2" key="1">
    <citation type="journal article" date="2017" name="Nature">
        <title>The sunflower genome provides insights into oil metabolism, flowering and Asterid evolution.</title>
        <authorList>
            <person name="Badouin H."/>
            <person name="Gouzy J."/>
            <person name="Grassa C.J."/>
            <person name="Murat F."/>
            <person name="Staton S.E."/>
            <person name="Cottret L."/>
            <person name="Lelandais-Briere C."/>
            <person name="Owens G.L."/>
            <person name="Carrere S."/>
            <person name="Mayjonade B."/>
            <person name="Legrand L."/>
            <person name="Gill N."/>
            <person name="Kane N.C."/>
            <person name="Bowers J.E."/>
            <person name="Hubner S."/>
            <person name="Bellec A."/>
            <person name="Berard A."/>
            <person name="Berges H."/>
            <person name="Blanchet N."/>
            <person name="Boniface M.C."/>
            <person name="Brunel D."/>
            <person name="Catrice O."/>
            <person name="Chaidir N."/>
            <person name="Claudel C."/>
            <person name="Donnadieu C."/>
            <person name="Faraut T."/>
            <person name="Fievet G."/>
            <person name="Helmstetter N."/>
            <person name="King M."/>
            <person name="Knapp S.J."/>
            <person name="Lai Z."/>
            <person name="Le Paslier M.C."/>
            <person name="Lippi Y."/>
            <person name="Lorenzon L."/>
            <person name="Mandel J.R."/>
            <person name="Marage G."/>
            <person name="Marchand G."/>
            <person name="Marquand E."/>
            <person name="Bret-Mestries E."/>
            <person name="Morien E."/>
            <person name="Nambeesan S."/>
            <person name="Nguyen T."/>
            <person name="Pegot-Espagnet P."/>
            <person name="Pouilly N."/>
            <person name="Raftis F."/>
            <person name="Sallet E."/>
            <person name="Schiex T."/>
            <person name="Thomas J."/>
            <person name="Vandecasteele C."/>
            <person name="Vares D."/>
            <person name="Vear F."/>
            <person name="Vautrin S."/>
            <person name="Crespi M."/>
            <person name="Mangin B."/>
            <person name="Burke J.M."/>
            <person name="Salse J."/>
            <person name="Munos S."/>
            <person name="Vincourt P."/>
            <person name="Rieseberg L.H."/>
            <person name="Langlade N.B."/>
        </authorList>
    </citation>
    <scope>NUCLEOTIDE SEQUENCE</scope>
    <source>
        <tissue evidence="2">Leaves</tissue>
    </source>
</reference>
<name>A0A9K3EH32_HELAN</name>
<comment type="caution">
    <text evidence="2">The sequence shown here is derived from an EMBL/GenBank/DDBJ whole genome shotgun (WGS) entry which is preliminary data.</text>
</comment>
<feature type="region of interest" description="Disordered" evidence="1">
    <location>
        <begin position="40"/>
        <end position="59"/>
    </location>
</feature>
<reference evidence="2" key="2">
    <citation type="submission" date="2020-06" db="EMBL/GenBank/DDBJ databases">
        <title>Helianthus annuus Genome sequencing and assembly Release 2.</title>
        <authorList>
            <person name="Gouzy J."/>
            <person name="Langlade N."/>
            <person name="Munos S."/>
        </authorList>
    </citation>
    <scope>NUCLEOTIDE SEQUENCE</scope>
    <source>
        <tissue evidence="2">Leaves</tissue>
    </source>
</reference>